<organism evidence="2 3">
    <name type="scientific">Blastomonas natatoria</name>
    <dbReference type="NCBI Taxonomy" id="34015"/>
    <lineage>
        <taxon>Bacteria</taxon>
        <taxon>Pseudomonadati</taxon>
        <taxon>Pseudomonadota</taxon>
        <taxon>Alphaproteobacteria</taxon>
        <taxon>Sphingomonadales</taxon>
        <taxon>Sphingomonadaceae</taxon>
        <taxon>Blastomonas</taxon>
    </lineage>
</organism>
<dbReference type="AlphaFoldDB" id="A0A2V3V2B2"/>
<feature type="transmembrane region" description="Helical" evidence="1">
    <location>
        <begin position="32"/>
        <end position="51"/>
    </location>
</feature>
<accession>A0A2V3V2B2</accession>
<evidence type="ECO:0000313" key="3">
    <source>
        <dbReference type="Proteomes" id="UP000248014"/>
    </source>
</evidence>
<reference evidence="2 3" key="1">
    <citation type="submission" date="2018-05" db="EMBL/GenBank/DDBJ databases">
        <title>Genomic Encyclopedia of Type Strains, Phase IV (KMG-IV): sequencing the most valuable type-strain genomes for metagenomic binning, comparative biology and taxonomic classification.</title>
        <authorList>
            <person name="Goeker M."/>
        </authorList>
    </citation>
    <scope>NUCLEOTIDE SEQUENCE [LARGE SCALE GENOMIC DNA]</scope>
    <source>
        <strain evidence="2 3">DSM 3183</strain>
    </source>
</reference>
<dbReference type="Proteomes" id="UP000248014">
    <property type="component" value="Unassembled WGS sequence"/>
</dbReference>
<protein>
    <submittedName>
        <fullName evidence="2">Uncharacterized protein</fullName>
    </submittedName>
</protein>
<keyword evidence="1" id="KW-0472">Membrane</keyword>
<sequence>MNQTNLPIHGMGCSCSKCSDPRGTPIQRHRRFLVIMVLYLVGIVIGAAALLQGASAL</sequence>
<keyword evidence="1" id="KW-0812">Transmembrane</keyword>
<proteinExistence type="predicted"/>
<evidence type="ECO:0000256" key="1">
    <source>
        <dbReference type="SAM" id="Phobius"/>
    </source>
</evidence>
<evidence type="ECO:0000313" key="2">
    <source>
        <dbReference type="EMBL" id="PXW67876.1"/>
    </source>
</evidence>
<dbReference type="EMBL" id="QJJM01000023">
    <property type="protein sequence ID" value="PXW67876.1"/>
    <property type="molecule type" value="Genomic_DNA"/>
</dbReference>
<keyword evidence="3" id="KW-1185">Reference proteome</keyword>
<keyword evidence="1" id="KW-1133">Transmembrane helix</keyword>
<gene>
    <name evidence="2" type="ORF">C7451_12312</name>
</gene>
<comment type="caution">
    <text evidence="2">The sequence shown here is derived from an EMBL/GenBank/DDBJ whole genome shotgun (WGS) entry which is preliminary data.</text>
</comment>
<name>A0A2V3V2B2_9SPHN</name>
<dbReference type="RefSeq" id="WP_167398609.1">
    <property type="nucleotide sequence ID" value="NZ_QJJM01000023.1"/>
</dbReference>